<dbReference type="Pfam" id="PF00990">
    <property type="entry name" value="GGDEF"/>
    <property type="match status" value="1"/>
</dbReference>
<dbReference type="PROSITE" id="PS50887">
    <property type="entry name" value="GGDEF"/>
    <property type="match status" value="1"/>
</dbReference>
<dbReference type="GO" id="GO:0052621">
    <property type="term" value="F:diguanylate cyclase activity"/>
    <property type="evidence" value="ECO:0007669"/>
    <property type="project" value="UniProtKB-EC"/>
</dbReference>
<evidence type="ECO:0000256" key="4">
    <source>
        <dbReference type="SAM" id="Phobius"/>
    </source>
</evidence>
<evidence type="ECO:0000313" key="6">
    <source>
        <dbReference type="EMBL" id="SFC61317.1"/>
    </source>
</evidence>
<dbReference type="OrthoDB" id="9812260at2"/>
<dbReference type="Proteomes" id="UP000199046">
    <property type="component" value="Unassembled WGS sequence"/>
</dbReference>
<feature type="transmembrane region" description="Helical" evidence="4">
    <location>
        <begin position="64"/>
        <end position="85"/>
    </location>
</feature>
<accession>A0A1I1KKI7</accession>
<feature type="transmembrane region" description="Helical" evidence="4">
    <location>
        <begin position="33"/>
        <end position="52"/>
    </location>
</feature>
<evidence type="ECO:0000256" key="1">
    <source>
        <dbReference type="ARBA" id="ARBA00001946"/>
    </source>
</evidence>
<protein>
    <recommendedName>
        <fullName evidence="2">diguanylate cyclase</fullName>
        <ecNumber evidence="2">2.7.7.65</ecNumber>
    </recommendedName>
</protein>
<organism evidence="6 7">
    <name type="scientific">Kushneria avicenniae</name>
    <dbReference type="NCBI Taxonomy" id="402385"/>
    <lineage>
        <taxon>Bacteria</taxon>
        <taxon>Pseudomonadati</taxon>
        <taxon>Pseudomonadota</taxon>
        <taxon>Gammaproteobacteria</taxon>
        <taxon>Oceanospirillales</taxon>
        <taxon>Halomonadaceae</taxon>
        <taxon>Kushneria</taxon>
    </lineage>
</organism>
<evidence type="ECO:0000259" key="5">
    <source>
        <dbReference type="PROSITE" id="PS50887"/>
    </source>
</evidence>
<dbReference type="InterPro" id="IPR050469">
    <property type="entry name" value="Diguanylate_Cyclase"/>
</dbReference>
<dbReference type="InterPro" id="IPR000160">
    <property type="entry name" value="GGDEF_dom"/>
</dbReference>
<evidence type="ECO:0000256" key="3">
    <source>
        <dbReference type="ARBA" id="ARBA00034247"/>
    </source>
</evidence>
<dbReference type="STRING" id="402385.SAMN05421848_2040"/>
<feature type="transmembrane region" description="Helical" evidence="4">
    <location>
        <begin position="196"/>
        <end position="214"/>
    </location>
</feature>
<gene>
    <name evidence="6" type="ORF">SAMN05421848_2040</name>
</gene>
<keyword evidence="4" id="KW-0472">Membrane</keyword>
<comment type="catalytic activity">
    <reaction evidence="3">
        <text>2 GTP = 3',3'-c-di-GMP + 2 diphosphate</text>
        <dbReference type="Rhea" id="RHEA:24898"/>
        <dbReference type="ChEBI" id="CHEBI:33019"/>
        <dbReference type="ChEBI" id="CHEBI:37565"/>
        <dbReference type="ChEBI" id="CHEBI:58805"/>
        <dbReference type="EC" id="2.7.7.65"/>
    </reaction>
</comment>
<dbReference type="SMART" id="SM00267">
    <property type="entry name" value="GGDEF"/>
    <property type="match status" value="1"/>
</dbReference>
<dbReference type="FunFam" id="3.30.70.270:FF:000001">
    <property type="entry name" value="Diguanylate cyclase domain protein"/>
    <property type="match status" value="1"/>
</dbReference>
<evidence type="ECO:0000256" key="2">
    <source>
        <dbReference type="ARBA" id="ARBA00012528"/>
    </source>
</evidence>
<reference evidence="7" key="1">
    <citation type="submission" date="2016-10" db="EMBL/GenBank/DDBJ databases">
        <authorList>
            <person name="Varghese N."/>
            <person name="Submissions S."/>
        </authorList>
    </citation>
    <scope>NUCLEOTIDE SEQUENCE [LARGE SCALE GENOMIC DNA]</scope>
    <source>
        <strain evidence="7">DSM 23439</strain>
    </source>
</reference>
<name>A0A1I1KKI7_9GAMM</name>
<dbReference type="EC" id="2.7.7.65" evidence="2"/>
<keyword evidence="4" id="KW-1133">Transmembrane helix</keyword>
<dbReference type="RefSeq" id="WP_090133593.1">
    <property type="nucleotide sequence ID" value="NZ_FOLY01000004.1"/>
</dbReference>
<dbReference type="CDD" id="cd01949">
    <property type="entry name" value="GGDEF"/>
    <property type="match status" value="1"/>
</dbReference>
<dbReference type="PANTHER" id="PTHR45138">
    <property type="entry name" value="REGULATORY COMPONENTS OF SENSORY TRANSDUCTION SYSTEM"/>
    <property type="match status" value="1"/>
</dbReference>
<dbReference type="EMBL" id="FOLY01000004">
    <property type="protein sequence ID" value="SFC61317.1"/>
    <property type="molecule type" value="Genomic_DNA"/>
</dbReference>
<dbReference type="InterPro" id="IPR029787">
    <property type="entry name" value="Nucleotide_cyclase"/>
</dbReference>
<keyword evidence="7" id="KW-1185">Reference proteome</keyword>
<dbReference type="SUPFAM" id="SSF55073">
    <property type="entry name" value="Nucleotide cyclase"/>
    <property type="match status" value="1"/>
</dbReference>
<dbReference type="AlphaFoldDB" id="A0A1I1KKI7"/>
<feature type="transmembrane region" description="Helical" evidence="4">
    <location>
        <begin position="438"/>
        <end position="459"/>
    </location>
</feature>
<sequence>MRALFARHGDLLLTLLALPCVVAGWWLTRPQEHLLLAMTAMVVLPRLAMHVADKWHPHFLKPVAMAMATIALIPLLSLLGSFILPDTLVDYGQWSALFNHWLDRVPFYSLRPSILIILALLFLLLLSLLPSRSGGVAPIALAMAATLTVMHLIEQHWFRSLHEVSLSTPTILIIFLLLASEAIAQWPQRRMEAVGVALAASMTVMVVLLILWHYHNDQNIREVNKVARTRVDALSERLGQEINVSDQAMQRFALSWDSAGGLPSSRAWTHRARRLAEHFGYMETIAYIDRQGPRIRHAFPLQSNQPLLGHHVLSSEDDQALPGVLQGRASATGMVNLTNGGRGVIFYQPVRDLDSAAVRGAAAFVIDPARLFATLDNTRDGGNFRVRVMQDGDTIYSSKTPKNLSMLEHCNILQLGQSNFTLCAEASYARLFDDRSKLPAIVLLTGLIFTWMLYLLMYFHHRLRRRHNGIKDANYRLRGEVEKRIALQQEVEWLAQHDELTGLPNRRYFSQWFGRLDASGFRTVILLDIDHFKQINDRMGHPTGDEYLQRVAHRLQEIVTAGGGLLARFGGEEFIACLPEMPPERAADIGEQLRRGIEGLALPRHDSNTTVTISAGLISTRRASDTLMALIEIADQALYRAKLAGRNRVEVAGAMDTGTSGRQDD</sequence>
<dbReference type="SMART" id="SM01079">
    <property type="entry name" value="CHASE"/>
    <property type="match status" value="1"/>
</dbReference>
<evidence type="ECO:0000313" key="7">
    <source>
        <dbReference type="Proteomes" id="UP000199046"/>
    </source>
</evidence>
<dbReference type="InterPro" id="IPR043128">
    <property type="entry name" value="Rev_trsase/Diguanyl_cyclase"/>
</dbReference>
<comment type="cofactor">
    <cofactor evidence="1">
        <name>Mg(2+)</name>
        <dbReference type="ChEBI" id="CHEBI:18420"/>
    </cofactor>
</comment>
<dbReference type="PANTHER" id="PTHR45138:SF9">
    <property type="entry name" value="DIGUANYLATE CYCLASE DGCM-RELATED"/>
    <property type="match status" value="1"/>
</dbReference>
<feature type="transmembrane region" description="Helical" evidence="4">
    <location>
        <begin position="165"/>
        <end position="184"/>
    </location>
</feature>
<dbReference type="NCBIfam" id="TIGR00254">
    <property type="entry name" value="GGDEF"/>
    <property type="match status" value="1"/>
</dbReference>
<feature type="transmembrane region" description="Helical" evidence="4">
    <location>
        <begin position="105"/>
        <end position="129"/>
    </location>
</feature>
<feature type="transmembrane region" description="Helical" evidence="4">
    <location>
        <begin position="136"/>
        <end position="153"/>
    </location>
</feature>
<dbReference type="InterPro" id="IPR006189">
    <property type="entry name" value="CHASE_dom"/>
</dbReference>
<feature type="domain" description="GGDEF" evidence="5">
    <location>
        <begin position="520"/>
        <end position="654"/>
    </location>
</feature>
<keyword evidence="4" id="KW-0812">Transmembrane</keyword>
<proteinExistence type="predicted"/>
<dbReference type="Gene3D" id="3.30.70.270">
    <property type="match status" value="1"/>
</dbReference>